<dbReference type="EMBL" id="JAPFFJ010000016">
    <property type="protein sequence ID" value="KAJ6408339.1"/>
    <property type="molecule type" value="Genomic_DNA"/>
</dbReference>
<proteinExistence type="predicted"/>
<reference evidence="1 2" key="1">
    <citation type="journal article" date="2023" name="Int. J. Mol. Sci.">
        <title>De Novo Assembly and Annotation of 11 Diverse Shrub Willow (Salix) Genomes Reveals Novel Gene Organization in Sex-Linked Regions.</title>
        <authorList>
            <person name="Hyden B."/>
            <person name="Feng K."/>
            <person name="Yates T.B."/>
            <person name="Jawdy S."/>
            <person name="Cereghino C."/>
            <person name="Smart L.B."/>
            <person name="Muchero W."/>
        </authorList>
    </citation>
    <scope>NUCLEOTIDE SEQUENCE [LARGE SCALE GENOMIC DNA]</scope>
    <source>
        <tissue evidence="1">Shoot tip</tissue>
    </source>
</reference>
<sequence length="33" mass="3899">MTTLKPYNVRKKNMFQIEEVSPVVLNFSNNSRL</sequence>
<accession>A0AAD6JNK8</accession>
<dbReference type="Proteomes" id="UP001162972">
    <property type="component" value="Chromosome 6"/>
</dbReference>
<dbReference type="AlphaFoldDB" id="A0AAD6JNK8"/>
<keyword evidence="2" id="KW-1185">Reference proteome</keyword>
<organism evidence="1 2">
    <name type="scientific">Salix udensis</name>
    <dbReference type="NCBI Taxonomy" id="889485"/>
    <lineage>
        <taxon>Eukaryota</taxon>
        <taxon>Viridiplantae</taxon>
        <taxon>Streptophyta</taxon>
        <taxon>Embryophyta</taxon>
        <taxon>Tracheophyta</taxon>
        <taxon>Spermatophyta</taxon>
        <taxon>Magnoliopsida</taxon>
        <taxon>eudicotyledons</taxon>
        <taxon>Gunneridae</taxon>
        <taxon>Pentapetalae</taxon>
        <taxon>rosids</taxon>
        <taxon>fabids</taxon>
        <taxon>Malpighiales</taxon>
        <taxon>Salicaceae</taxon>
        <taxon>Saliceae</taxon>
        <taxon>Salix</taxon>
    </lineage>
</organism>
<name>A0AAD6JNK8_9ROSI</name>
<protein>
    <submittedName>
        <fullName evidence="1">Uncharacterized protein</fullName>
    </submittedName>
</protein>
<comment type="caution">
    <text evidence="1">The sequence shown here is derived from an EMBL/GenBank/DDBJ whole genome shotgun (WGS) entry which is preliminary data.</text>
</comment>
<evidence type="ECO:0000313" key="1">
    <source>
        <dbReference type="EMBL" id="KAJ6408339.1"/>
    </source>
</evidence>
<evidence type="ECO:0000313" key="2">
    <source>
        <dbReference type="Proteomes" id="UP001162972"/>
    </source>
</evidence>
<gene>
    <name evidence="1" type="ORF">OIU84_011618</name>
</gene>